<organism evidence="2 3">
    <name type="scientific">Dethiosulfovibrio peptidovorans DSM 11002</name>
    <dbReference type="NCBI Taxonomy" id="469381"/>
    <lineage>
        <taxon>Bacteria</taxon>
        <taxon>Thermotogati</taxon>
        <taxon>Synergistota</taxon>
        <taxon>Synergistia</taxon>
        <taxon>Synergistales</taxon>
        <taxon>Dethiosulfovibrionaceae</taxon>
        <taxon>Dethiosulfovibrio</taxon>
    </lineage>
</organism>
<feature type="domain" description="Sporulation stage II protein D amidase enhancer LytB N-terminal" evidence="1">
    <location>
        <begin position="114"/>
        <end position="203"/>
    </location>
</feature>
<dbReference type="RefSeq" id="WP_005662065.1">
    <property type="nucleotide sequence ID" value="NZ_ABTR02000001.1"/>
</dbReference>
<dbReference type="Proteomes" id="UP000006427">
    <property type="component" value="Unassembled WGS sequence"/>
</dbReference>
<dbReference type="AlphaFoldDB" id="D2Z3E2"/>
<dbReference type="EMBL" id="ABTR02000001">
    <property type="protein sequence ID" value="EFC92182.1"/>
    <property type="molecule type" value="Genomic_DNA"/>
</dbReference>
<dbReference type="eggNOG" id="COG2385">
    <property type="taxonomic scope" value="Bacteria"/>
</dbReference>
<dbReference type="PANTHER" id="PTHR30032:SF4">
    <property type="entry name" value="AMIDASE ENHANCER"/>
    <property type="match status" value="1"/>
</dbReference>
<dbReference type="Pfam" id="PF08486">
    <property type="entry name" value="SpoIID"/>
    <property type="match status" value="1"/>
</dbReference>
<dbReference type="PaxDb" id="469381-Dpep_2160"/>
<dbReference type="STRING" id="469381.Dpep_2160"/>
<sequence length="459" mass="49501">MKQNRCRLTVLFLTVISFVSLYYVSPVLAGRDIKVGLGEGKSTVSLYSSASLKASDKSGTVLSGKKALSFSVSGHRLMCQGRSMASPVTIVSSSPIIYEKRPYLGSFSLISIGGGLSVVNVLDIESYLRGVLKMEANPKWPMEALKVQAIISRTYALRSIGRHGAKGYDVCATPHCQAYRGINAHDPVTDRAVRETKSMVVKYGGTLAKTFFHSDSGGMTAASENVWGGSIPYLRSVKDPVPSNSPHSRWSISLSGSQLGKALARGGYSIGNITDIKINSLDGSGRVLSMTLRGTKGSKTMSGHRFRMAVGSKVVKSTAFKVMSGVQKQPFDPIESEKHSARSNEGLTLEEESLIMTLTKQGAFSSEELIAMLVDPAKKRELLDKRRGTVTRKAPNPSSFPNSGYSWSNGTFLLEGTGWGHGVGLSQWGARALALAGWDAKRIVEYYYPGTVVTSYGLR</sequence>
<proteinExistence type="predicted"/>
<reference evidence="2 3" key="1">
    <citation type="journal article" date="2010" name="Stand. Genomic Sci.">
        <title>Permanent draft genome sequence of Dethiosulfovibrio peptidovorans type strain (SEBR 4207).</title>
        <authorList>
            <person name="Labutti K."/>
            <person name="Mayilraj S."/>
            <person name="Clum A."/>
            <person name="Lucas S."/>
            <person name="Glavina Del Rio T."/>
            <person name="Nolan M."/>
            <person name="Tice H."/>
            <person name="Cheng J.F."/>
            <person name="Pitluck S."/>
            <person name="Liolios K."/>
            <person name="Ivanova N."/>
            <person name="Mavromatis K."/>
            <person name="Mikhailova N."/>
            <person name="Pati A."/>
            <person name="Goodwin L."/>
            <person name="Chen A."/>
            <person name="Palaniappan K."/>
            <person name="Land M."/>
            <person name="Hauser L."/>
            <person name="Chang Y.J."/>
            <person name="Jeffries C.D."/>
            <person name="Rohde M."/>
            <person name="Spring S."/>
            <person name="Goker M."/>
            <person name="Woyke T."/>
            <person name="Bristow J."/>
            <person name="Eisen J.A."/>
            <person name="Markowitz V."/>
            <person name="Hugenholtz P."/>
            <person name="Kyrpides N.C."/>
            <person name="Klenk H.P."/>
            <person name="Lapidus A."/>
        </authorList>
    </citation>
    <scope>NUCLEOTIDE SEQUENCE [LARGE SCALE GENOMIC DNA]</scope>
    <source>
        <strain evidence="2 3">DSM 11002</strain>
    </source>
</reference>
<dbReference type="PANTHER" id="PTHR30032">
    <property type="entry name" value="N-ACETYLMURAMOYL-L-ALANINE AMIDASE-RELATED"/>
    <property type="match status" value="1"/>
</dbReference>
<comment type="caution">
    <text evidence="2">The sequence shown here is derived from an EMBL/GenBank/DDBJ whole genome shotgun (WGS) entry which is preliminary data.</text>
</comment>
<dbReference type="GO" id="GO:0030435">
    <property type="term" value="P:sporulation resulting in formation of a cellular spore"/>
    <property type="evidence" value="ECO:0007669"/>
    <property type="project" value="InterPro"/>
</dbReference>
<dbReference type="InterPro" id="IPR013693">
    <property type="entry name" value="SpoIID/LytB_N"/>
</dbReference>
<evidence type="ECO:0000259" key="1">
    <source>
        <dbReference type="Pfam" id="PF08486"/>
    </source>
</evidence>
<gene>
    <name evidence="2" type="ORF">Dpep_2160</name>
</gene>
<dbReference type="GO" id="GO:0030288">
    <property type="term" value="C:outer membrane-bounded periplasmic space"/>
    <property type="evidence" value="ECO:0007669"/>
    <property type="project" value="TreeGrafter"/>
</dbReference>
<protein>
    <submittedName>
        <fullName evidence="2">SpoIID/LytB domain protein</fullName>
    </submittedName>
</protein>
<evidence type="ECO:0000313" key="2">
    <source>
        <dbReference type="EMBL" id="EFC92182.1"/>
    </source>
</evidence>
<evidence type="ECO:0000313" key="3">
    <source>
        <dbReference type="Proteomes" id="UP000006427"/>
    </source>
</evidence>
<accession>D2Z3E2</accession>
<keyword evidence="3" id="KW-1185">Reference proteome</keyword>
<dbReference type="OrthoDB" id="9794671at2"/>
<dbReference type="NCBIfam" id="TIGR02669">
    <property type="entry name" value="SpoIID_LytB"/>
    <property type="match status" value="1"/>
</dbReference>
<dbReference type="InterPro" id="IPR051922">
    <property type="entry name" value="Bact_Sporulation_Assoc"/>
</dbReference>
<name>D2Z3E2_9BACT</name>
<dbReference type="InterPro" id="IPR013486">
    <property type="entry name" value="SpoIID/LytB"/>
</dbReference>